<protein>
    <submittedName>
        <fullName evidence="1">Uncharacterized protein</fullName>
    </submittedName>
</protein>
<reference evidence="1 2" key="2">
    <citation type="journal article" date="2017" name="Front. Plant Sci.">
        <title>Gene Classification and Mining of Molecular Markers Useful in Red Clover (Trifolium pratense) Breeding.</title>
        <authorList>
            <person name="Istvanek J."/>
            <person name="Dluhosova J."/>
            <person name="Dluhos P."/>
            <person name="Patkova L."/>
            <person name="Nedelnik J."/>
            <person name="Repkova J."/>
        </authorList>
    </citation>
    <scope>NUCLEOTIDE SEQUENCE [LARGE SCALE GENOMIC DNA]</scope>
    <source>
        <strain evidence="2">cv. Tatra</strain>
        <tissue evidence="1">Young leaves</tissue>
    </source>
</reference>
<proteinExistence type="predicted"/>
<gene>
    <name evidence="1" type="ORF">L195_g057375</name>
</gene>
<dbReference type="Proteomes" id="UP000236291">
    <property type="component" value="Unassembled WGS sequence"/>
</dbReference>
<evidence type="ECO:0000313" key="1">
    <source>
        <dbReference type="EMBL" id="PNX70420.1"/>
    </source>
</evidence>
<dbReference type="EMBL" id="ASHM01113315">
    <property type="protein sequence ID" value="PNX70420.1"/>
    <property type="molecule type" value="Genomic_DNA"/>
</dbReference>
<organism evidence="1 2">
    <name type="scientific">Trifolium pratense</name>
    <name type="common">Red clover</name>
    <dbReference type="NCBI Taxonomy" id="57577"/>
    <lineage>
        <taxon>Eukaryota</taxon>
        <taxon>Viridiplantae</taxon>
        <taxon>Streptophyta</taxon>
        <taxon>Embryophyta</taxon>
        <taxon>Tracheophyta</taxon>
        <taxon>Spermatophyta</taxon>
        <taxon>Magnoliopsida</taxon>
        <taxon>eudicotyledons</taxon>
        <taxon>Gunneridae</taxon>
        <taxon>Pentapetalae</taxon>
        <taxon>rosids</taxon>
        <taxon>fabids</taxon>
        <taxon>Fabales</taxon>
        <taxon>Fabaceae</taxon>
        <taxon>Papilionoideae</taxon>
        <taxon>50 kb inversion clade</taxon>
        <taxon>NPAAA clade</taxon>
        <taxon>Hologalegina</taxon>
        <taxon>IRL clade</taxon>
        <taxon>Trifolieae</taxon>
        <taxon>Trifolium</taxon>
    </lineage>
</organism>
<feature type="non-terminal residue" evidence="1">
    <location>
        <position position="21"/>
    </location>
</feature>
<dbReference type="AlphaFoldDB" id="A0A2K3KVV3"/>
<comment type="caution">
    <text evidence="1">The sequence shown here is derived from an EMBL/GenBank/DDBJ whole genome shotgun (WGS) entry which is preliminary data.</text>
</comment>
<accession>A0A2K3KVV3</accession>
<name>A0A2K3KVV3_TRIPR</name>
<evidence type="ECO:0000313" key="2">
    <source>
        <dbReference type="Proteomes" id="UP000236291"/>
    </source>
</evidence>
<sequence>MASSSSTVFIALQCFHCSTMQ</sequence>
<reference evidence="1 2" key="1">
    <citation type="journal article" date="2014" name="Am. J. Bot.">
        <title>Genome assembly and annotation for red clover (Trifolium pratense; Fabaceae).</title>
        <authorList>
            <person name="Istvanek J."/>
            <person name="Jaros M."/>
            <person name="Krenek A."/>
            <person name="Repkova J."/>
        </authorList>
    </citation>
    <scope>NUCLEOTIDE SEQUENCE [LARGE SCALE GENOMIC DNA]</scope>
    <source>
        <strain evidence="2">cv. Tatra</strain>
        <tissue evidence="1">Young leaves</tissue>
    </source>
</reference>